<dbReference type="InterPro" id="IPR029045">
    <property type="entry name" value="ClpP/crotonase-like_dom_sf"/>
</dbReference>
<dbReference type="GO" id="GO:0006508">
    <property type="term" value="P:proteolysis"/>
    <property type="evidence" value="ECO:0007669"/>
    <property type="project" value="UniProtKB-KW"/>
</dbReference>
<proteinExistence type="predicted"/>
<name>A0A1I5AWN9_9GAMM</name>
<dbReference type="InterPro" id="IPR023562">
    <property type="entry name" value="ClpP/TepA"/>
</dbReference>
<keyword evidence="1" id="KW-0645">Protease</keyword>
<dbReference type="Pfam" id="PF00574">
    <property type="entry name" value="CLP_protease"/>
    <property type="match status" value="1"/>
</dbReference>
<protein>
    <submittedName>
        <fullName evidence="1">ATP-dependent Clp protease, protease subunit</fullName>
    </submittedName>
</protein>
<keyword evidence="1" id="KW-0378">Hydrolase</keyword>
<dbReference type="GO" id="GO:0008233">
    <property type="term" value="F:peptidase activity"/>
    <property type="evidence" value="ECO:0007669"/>
    <property type="project" value="UniProtKB-KW"/>
</dbReference>
<sequence>MVNQLKNNNFMMRQPLGSVQGHASDIEIEAREILKIRNRINRLSSKSIYQPCPTA</sequence>
<evidence type="ECO:0000313" key="1">
    <source>
        <dbReference type="EMBL" id="SFN66863.1"/>
    </source>
</evidence>
<evidence type="ECO:0000313" key="2">
    <source>
        <dbReference type="Proteomes" id="UP000199011"/>
    </source>
</evidence>
<keyword evidence="2" id="KW-1185">Reference proteome</keyword>
<dbReference type="STRING" id="53341.SAMN05421579_11455"/>
<dbReference type="AlphaFoldDB" id="A0A1I5AWN9"/>
<dbReference type="EMBL" id="FOVO01000014">
    <property type="protein sequence ID" value="SFN66863.1"/>
    <property type="molecule type" value="Genomic_DNA"/>
</dbReference>
<reference evidence="2" key="1">
    <citation type="submission" date="2016-10" db="EMBL/GenBank/DDBJ databases">
        <authorList>
            <person name="Varghese N."/>
            <person name="Submissions S."/>
        </authorList>
    </citation>
    <scope>NUCLEOTIDE SEQUENCE [LARGE SCALE GENOMIC DNA]</scope>
    <source>
        <strain evidence="2">DSM 16522</strain>
    </source>
</reference>
<dbReference type="SUPFAM" id="SSF52096">
    <property type="entry name" value="ClpP/crotonase"/>
    <property type="match status" value="1"/>
</dbReference>
<gene>
    <name evidence="1" type="ORF">SAMN05421579_11455</name>
</gene>
<organism evidence="1 2">
    <name type="scientific">Xenorhabdus japonica</name>
    <dbReference type="NCBI Taxonomy" id="53341"/>
    <lineage>
        <taxon>Bacteria</taxon>
        <taxon>Pseudomonadati</taxon>
        <taxon>Pseudomonadota</taxon>
        <taxon>Gammaproteobacteria</taxon>
        <taxon>Enterobacterales</taxon>
        <taxon>Morganellaceae</taxon>
        <taxon>Xenorhabdus</taxon>
    </lineage>
</organism>
<accession>A0A1I5AWN9</accession>
<dbReference type="Gene3D" id="3.90.226.10">
    <property type="entry name" value="2-enoyl-CoA Hydratase, Chain A, domain 1"/>
    <property type="match status" value="1"/>
</dbReference>
<dbReference type="Proteomes" id="UP000199011">
    <property type="component" value="Unassembled WGS sequence"/>
</dbReference>